<dbReference type="Proteomes" id="UP000769156">
    <property type="component" value="Unassembled WGS sequence"/>
</dbReference>
<evidence type="ECO:0000259" key="3">
    <source>
        <dbReference type="Pfam" id="PF03816"/>
    </source>
</evidence>
<reference evidence="4" key="1">
    <citation type="journal article" date="2021" name="PeerJ">
        <title>Extensive microbial diversity within the chicken gut microbiome revealed by metagenomics and culture.</title>
        <authorList>
            <person name="Gilroy R."/>
            <person name="Ravi A."/>
            <person name="Getino M."/>
            <person name="Pursley I."/>
            <person name="Horton D.L."/>
            <person name="Alikhan N.F."/>
            <person name="Baker D."/>
            <person name="Gharbi K."/>
            <person name="Hall N."/>
            <person name="Watson M."/>
            <person name="Adriaenssens E.M."/>
            <person name="Foster-Nyarko E."/>
            <person name="Jarju S."/>
            <person name="Secka A."/>
            <person name="Antonio M."/>
            <person name="Oren A."/>
            <person name="Chaudhuri R.R."/>
            <person name="La Ragione R."/>
            <person name="Hildebrand F."/>
            <person name="Pallen M.J."/>
        </authorList>
    </citation>
    <scope>NUCLEOTIDE SEQUENCE</scope>
    <source>
        <strain evidence="4">ChiSjej5B23-16112</strain>
    </source>
</reference>
<organism evidence="4 5">
    <name type="scientific">Lachnoclostridium phocaeense</name>
    <dbReference type="NCBI Taxonomy" id="1871021"/>
    <lineage>
        <taxon>Bacteria</taxon>
        <taxon>Bacillati</taxon>
        <taxon>Bacillota</taxon>
        <taxon>Clostridia</taxon>
        <taxon>Lachnospirales</taxon>
        <taxon>Lachnospiraceae</taxon>
    </lineage>
</organism>
<dbReference type="AlphaFoldDB" id="A0A921LDT5"/>
<proteinExistence type="inferred from homology"/>
<dbReference type="Gene3D" id="3.40.630.190">
    <property type="entry name" value="LCP protein"/>
    <property type="match status" value="1"/>
</dbReference>
<reference evidence="4" key="2">
    <citation type="submission" date="2021-09" db="EMBL/GenBank/DDBJ databases">
        <authorList>
            <person name="Gilroy R."/>
        </authorList>
    </citation>
    <scope>NUCLEOTIDE SEQUENCE</scope>
    <source>
        <strain evidence="4">ChiSjej5B23-16112</strain>
    </source>
</reference>
<feature type="domain" description="Cell envelope-related transcriptional attenuator" evidence="3">
    <location>
        <begin position="94"/>
        <end position="251"/>
    </location>
</feature>
<dbReference type="InterPro" id="IPR004474">
    <property type="entry name" value="LytR_CpsA_psr"/>
</dbReference>
<dbReference type="NCBIfam" id="TIGR00350">
    <property type="entry name" value="lytR_cpsA_psr"/>
    <property type="match status" value="1"/>
</dbReference>
<keyword evidence="2" id="KW-0472">Membrane</keyword>
<dbReference type="PANTHER" id="PTHR33392:SF6">
    <property type="entry name" value="POLYISOPRENYL-TEICHOIC ACID--PEPTIDOGLYCAN TEICHOIC ACID TRANSFERASE TAGU"/>
    <property type="match status" value="1"/>
</dbReference>
<protein>
    <submittedName>
        <fullName evidence="4">LCP family protein</fullName>
    </submittedName>
</protein>
<keyword evidence="2" id="KW-1133">Transmembrane helix</keyword>
<name>A0A921LDT5_9FIRM</name>
<dbReference type="Pfam" id="PF03816">
    <property type="entry name" value="LytR_cpsA_psr"/>
    <property type="match status" value="1"/>
</dbReference>
<evidence type="ECO:0000313" key="5">
    <source>
        <dbReference type="Proteomes" id="UP000769156"/>
    </source>
</evidence>
<dbReference type="EMBL" id="DYVY01000033">
    <property type="protein sequence ID" value="HJF93518.1"/>
    <property type="molecule type" value="Genomic_DNA"/>
</dbReference>
<evidence type="ECO:0000256" key="1">
    <source>
        <dbReference type="ARBA" id="ARBA00006068"/>
    </source>
</evidence>
<sequence>MSKKKRLQKKLTREERRQLRKKKRRKRIIVLVIELIILAVLGVVAYGVFKLDKLDFNILDQNKLDVYKDTGPYTNIALFGLDSREGELEGGVQSDTIMIASINNETSDVKLVSVYRDTLLQQADGTYEKANSAYNTGGVEQAISLLNRNFDLDIQNYASVNFNALVDVIDLLGGIEVEMTAEEAYWCNGYAFETAQVTEKEMVQIKEEAGTQLLDGVHAVGYARIRYTDGNDFKRTERQRIVLEKVVEKAKSASFSTLNKIIDQVFPQVSTSFSSTDLLGFAANALNYNIVDTSGFPFEVTTSENVLNHSGSYVVPIDFSSNVSRLHEYLFGEKDYTPSETVQQIDNDIVYLTGVDAGTAAVQSDFTESEDTGDE</sequence>
<dbReference type="InterPro" id="IPR050922">
    <property type="entry name" value="LytR/CpsA/Psr_CW_biosynth"/>
</dbReference>
<dbReference type="PANTHER" id="PTHR33392">
    <property type="entry name" value="POLYISOPRENYL-TEICHOIC ACID--PEPTIDOGLYCAN TEICHOIC ACID TRANSFERASE TAGU"/>
    <property type="match status" value="1"/>
</dbReference>
<comment type="caution">
    <text evidence="4">The sequence shown here is derived from an EMBL/GenBank/DDBJ whole genome shotgun (WGS) entry which is preliminary data.</text>
</comment>
<evidence type="ECO:0000256" key="2">
    <source>
        <dbReference type="SAM" id="Phobius"/>
    </source>
</evidence>
<comment type="similarity">
    <text evidence="1">Belongs to the LytR/CpsA/Psr (LCP) family.</text>
</comment>
<evidence type="ECO:0000313" key="4">
    <source>
        <dbReference type="EMBL" id="HJF93518.1"/>
    </source>
</evidence>
<keyword evidence="2" id="KW-0812">Transmembrane</keyword>
<accession>A0A921LDT5</accession>
<feature type="transmembrane region" description="Helical" evidence="2">
    <location>
        <begin position="28"/>
        <end position="49"/>
    </location>
</feature>
<gene>
    <name evidence="4" type="ORF">K8V82_01855</name>
</gene>